<dbReference type="SUPFAM" id="SSF46785">
    <property type="entry name" value="Winged helix' DNA-binding domain"/>
    <property type="match status" value="1"/>
</dbReference>
<evidence type="ECO:0000259" key="1">
    <source>
        <dbReference type="PROSITE" id="PS50995"/>
    </source>
</evidence>
<dbReference type="Gene3D" id="1.10.10.10">
    <property type="entry name" value="Winged helix-like DNA-binding domain superfamily/Winged helix DNA-binding domain"/>
    <property type="match status" value="1"/>
</dbReference>
<dbReference type="InterPro" id="IPR036390">
    <property type="entry name" value="WH_DNA-bd_sf"/>
</dbReference>
<keyword evidence="3" id="KW-1185">Reference proteome</keyword>
<sequence>MGIVGFSENQQKILRYLVKEKEGLTIEQFSKLLQISRSAIHQHMMVLERDGYVRKSVSMQTKGRPGATFVLTEKGIHIFPKNYSLFAEMLINLIKHKLGSEELIKYLQELGASLSESKKAALKNKSLNEQIEMTVTIMQELGYEAQIAKSETGNDLMIDAYNCIFHDLAYKNQEVCELDLSLLSSLLNSEIEHVCCMAKGDGRCRFKVLPYDKSKEDD</sequence>
<dbReference type="KEGG" id="mech:Q9L42_013070"/>
<dbReference type="InterPro" id="IPR036388">
    <property type="entry name" value="WH-like_DNA-bd_sf"/>
</dbReference>
<dbReference type="InterPro" id="IPR041359">
    <property type="entry name" value="MetOD1"/>
</dbReference>
<dbReference type="RefSeq" id="WP_305907944.1">
    <property type="nucleotide sequence ID" value="NZ_CP157743.1"/>
</dbReference>
<dbReference type="PROSITE" id="PS50995">
    <property type="entry name" value="HTH_MARR_2"/>
    <property type="match status" value="1"/>
</dbReference>
<dbReference type="InterPro" id="IPR000835">
    <property type="entry name" value="HTH_MarR-typ"/>
</dbReference>
<dbReference type="Pfam" id="PF13601">
    <property type="entry name" value="HTH_34"/>
    <property type="match status" value="1"/>
</dbReference>
<dbReference type="InterPro" id="IPR011991">
    <property type="entry name" value="ArsR-like_HTH"/>
</dbReference>
<dbReference type="CDD" id="cd00090">
    <property type="entry name" value="HTH_ARSR"/>
    <property type="match status" value="1"/>
</dbReference>
<dbReference type="GO" id="GO:0003700">
    <property type="term" value="F:DNA-binding transcription factor activity"/>
    <property type="evidence" value="ECO:0007669"/>
    <property type="project" value="InterPro"/>
</dbReference>
<dbReference type="Proteomes" id="UP001225378">
    <property type="component" value="Chromosome"/>
</dbReference>
<gene>
    <name evidence="2" type="ORF">Q9L42_013070</name>
</gene>
<proteinExistence type="predicted"/>
<organism evidence="2 3">
    <name type="scientific">Methylomarinum roseum</name>
    <dbReference type="NCBI Taxonomy" id="3067653"/>
    <lineage>
        <taxon>Bacteria</taxon>
        <taxon>Pseudomonadati</taxon>
        <taxon>Pseudomonadota</taxon>
        <taxon>Gammaproteobacteria</taxon>
        <taxon>Methylococcales</taxon>
        <taxon>Methylococcaceae</taxon>
        <taxon>Methylomarinum</taxon>
    </lineage>
</organism>
<reference evidence="2 3" key="1">
    <citation type="journal article" date="2024" name="Microbiology">
        <title>Methylomarinum rosea sp. nov., a novel halophilic methanotrophic bacterium from the hypersaline Lake Elton.</title>
        <authorList>
            <person name="Suleimanov R.Z."/>
            <person name="Oshkin I.Y."/>
            <person name="Danilova O.V."/>
            <person name="Suzina N.E."/>
            <person name="Dedysh S.N."/>
        </authorList>
    </citation>
    <scope>NUCLEOTIDE SEQUENCE [LARGE SCALE GENOMIC DNA]</scope>
    <source>
        <strain evidence="2 3">Ch1-1</strain>
    </source>
</reference>
<name>A0AAU7NQP3_9GAMM</name>
<dbReference type="InterPro" id="IPR027395">
    <property type="entry name" value="WH_DNA-bd_dom"/>
</dbReference>
<feature type="domain" description="HTH marR-type" evidence="1">
    <location>
        <begin position="1"/>
        <end position="112"/>
    </location>
</feature>
<dbReference type="EMBL" id="CP157743">
    <property type="protein sequence ID" value="XBS19297.1"/>
    <property type="molecule type" value="Genomic_DNA"/>
</dbReference>
<accession>A0AAU7NQP3</accession>
<protein>
    <submittedName>
        <fullName evidence="2">HTH domain-containing protein</fullName>
    </submittedName>
</protein>
<dbReference type="Pfam" id="PF18546">
    <property type="entry name" value="MetOD1"/>
    <property type="match status" value="1"/>
</dbReference>
<evidence type="ECO:0000313" key="3">
    <source>
        <dbReference type="Proteomes" id="UP001225378"/>
    </source>
</evidence>
<evidence type="ECO:0000313" key="2">
    <source>
        <dbReference type="EMBL" id="XBS19297.1"/>
    </source>
</evidence>
<dbReference type="AlphaFoldDB" id="A0AAU7NQP3"/>